<evidence type="ECO:0000313" key="3">
    <source>
        <dbReference type="Proteomes" id="UP001146120"/>
    </source>
</evidence>
<gene>
    <name evidence="2" type="ORF">N0F65_007173</name>
</gene>
<evidence type="ECO:0008006" key="4">
    <source>
        <dbReference type="Google" id="ProtNLM"/>
    </source>
</evidence>
<evidence type="ECO:0000256" key="1">
    <source>
        <dbReference type="SAM" id="MobiDB-lite"/>
    </source>
</evidence>
<reference evidence="2" key="2">
    <citation type="journal article" date="2023" name="Microbiol Resour">
        <title>Decontamination and Annotation of the Draft Genome Sequence of the Oomycete Lagenidium giganteum ARSEF 373.</title>
        <authorList>
            <person name="Morgan W.R."/>
            <person name="Tartar A."/>
        </authorList>
    </citation>
    <scope>NUCLEOTIDE SEQUENCE</scope>
    <source>
        <strain evidence="2">ARSEF 373</strain>
    </source>
</reference>
<keyword evidence="3" id="KW-1185">Reference proteome</keyword>
<evidence type="ECO:0000313" key="2">
    <source>
        <dbReference type="EMBL" id="DBA02354.1"/>
    </source>
</evidence>
<organism evidence="2 3">
    <name type="scientific">Lagenidium giganteum</name>
    <dbReference type="NCBI Taxonomy" id="4803"/>
    <lineage>
        <taxon>Eukaryota</taxon>
        <taxon>Sar</taxon>
        <taxon>Stramenopiles</taxon>
        <taxon>Oomycota</taxon>
        <taxon>Peronosporomycetes</taxon>
        <taxon>Pythiales</taxon>
        <taxon>Pythiaceae</taxon>
    </lineage>
</organism>
<feature type="region of interest" description="Disordered" evidence="1">
    <location>
        <begin position="178"/>
        <end position="208"/>
    </location>
</feature>
<dbReference type="GO" id="GO:0000774">
    <property type="term" value="F:adenyl-nucleotide exchange factor activity"/>
    <property type="evidence" value="ECO:0007669"/>
    <property type="project" value="TreeGrafter"/>
</dbReference>
<dbReference type="PANTHER" id="PTHR19316:SF18">
    <property type="entry name" value="HSP70-BINDING PROTEIN 1"/>
    <property type="match status" value="1"/>
</dbReference>
<name>A0AAV2ZAF2_9STRA</name>
<dbReference type="Gene3D" id="1.25.10.10">
    <property type="entry name" value="Leucine-rich Repeat Variant"/>
    <property type="match status" value="1"/>
</dbReference>
<dbReference type="AlphaFoldDB" id="A0AAV2ZAF2"/>
<dbReference type="GO" id="GO:0005783">
    <property type="term" value="C:endoplasmic reticulum"/>
    <property type="evidence" value="ECO:0007669"/>
    <property type="project" value="TreeGrafter"/>
</dbReference>
<protein>
    <recommendedName>
        <fullName evidence="4">Nucleotide exchange factor SIL1</fullName>
    </recommendedName>
</protein>
<comment type="caution">
    <text evidence="2">The sequence shown here is derived from an EMBL/GenBank/DDBJ whole genome shotgun (WGS) entry which is preliminary data.</text>
</comment>
<feature type="compositionally biased region" description="Acidic residues" evidence="1">
    <location>
        <begin position="187"/>
        <end position="198"/>
    </location>
</feature>
<dbReference type="SUPFAM" id="SSF48371">
    <property type="entry name" value="ARM repeat"/>
    <property type="match status" value="1"/>
</dbReference>
<dbReference type="Proteomes" id="UP001146120">
    <property type="component" value="Unassembled WGS sequence"/>
</dbReference>
<proteinExistence type="predicted"/>
<dbReference type="InterPro" id="IPR016024">
    <property type="entry name" value="ARM-type_fold"/>
</dbReference>
<dbReference type="EMBL" id="DAKRPA010000032">
    <property type="protein sequence ID" value="DBA02354.1"/>
    <property type="molecule type" value="Genomic_DNA"/>
</dbReference>
<dbReference type="InterPro" id="IPR011989">
    <property type="entry name" value="ARM-like"/>
</dbReference>
<dbReference type="PANTHER" id="PTHR19316">
    <property type="entry name" value="PROTEIN FOLDING REGULATOR"/>
    <property type="match status" value="1"/>
</dbReference>
<sequence>MATRIRPREAMMTTTTTKNKTCRQRQRSGARFAVLVAVTLALVCVHGSGQAVAESTSAVVMVDSLTDATCAGDDGTCTRASDDAGKDTQIAANVPEFEPTDEWQELLPGQGVPPGLHVRLNLATGKREAKLLDDSPLDPALAAAPVDIEVDRSEANSVTVTTDAHGEIANVAALNDVERDQTVGQDSVEEAESSESLDEAPPAKEPAWNTDKMYEVLQQLPEPPTLDGMSLSEAHAKMSSLDFRRKMIKLWKKRQEDLKEAIDSMQNDAHFLAKLLDEFREGEREGSTEKQVNALEVLEWELQDLDKTHVFNYIGGFAVINEYLNASDMQVRAAASWVIGTAVKNYQDGQDWAISAGVIPKLLDSLELSVNDAQDSGDVLEVKKKALYALSSLIRFNDRGQRLFLQNNGVEILAGLFTPEHFARLQLKAALLVHDLLLESHGAVESSDQSALAQIQQRFQSTEWCNRMHGYFQANAERISKKQTMEVLSAMTHQLPGCQEVYRGAGLLSKSEAILAKWQAEDDDDLDDGNELSELVTKLRDVL</sequence>
<accession>A0AAV2ZAF2</accession>
<reference evidence="2" key="1">
    <citation type="submission" date="2022-11" db="EMBL/GenBank/DDBJ databases">
        <authorList>
            <person name="Morgan W.R."/>
            <person name="Tartar A."/>
        </authorList>
    </citation>
    <scope>NUCLEOTIDE SEQUENCE</scope>
    <source>
        <strain evidence="2">ARSEF 373</strain>
    </source>
</reference>
<dbReference type="InterPro" id="IPR050693">
    <property type="entry name" value="Hsp70_NEF-Inhibitors"/>
</dbReference>